<gene>
    <name evidence="6" type="ORF">fsci_09950</name>
</gene>
<evidence type="ECO:0000256" key="2">
    <source>
        <dbReference type="ARBA" id="ARBA00022692"/>
    </source>
</evidence>
<dbReference type="Proteomes" id="UP001628164">
    <property type="component" value="Unassembled WGS sequence"/>
</dbReference>
<evidence type="ECO:0000256" key="4">
    <source>
        <dbReference type="ARBA" id="ARBA00023136"/>
    </source>
</evidence>
<comment type="caution">
    <text evidence="6">The sequence shown here is derived from an EMBL/GenBank/DDBJ whole genome shotgun (WGS) entry which is preliminary data.</text>
</comment>
<dbReference type="Gene3D" id="1.20.1280.290">
    <property type="match status" value="1"/>
</dbReference>
<feature type="transmembrane region" description="Helical" evidence="5">
    <location>
        <begin position="6"/>
        <end position="27"/>
    </location>
</feature>
<feature type="transmembrane region" description="Helical" evidence="5">
    <location>
        <begin position="177"/>
        <end position="199"/>
    </location>
</feature>
<evidence type="ECO:0000256" key="5">
    <source>
        <dbReference type="SAM" id="Phobius"/>
    </source>
</evidence>
<evidence type="ECO:0000313" key="7">
    <source>
        <dbReference type="Proteomes" id="UP001628164"/>
    </source>
</evidence>
<dbReference type="RefSeq" id="WP_407877295.1">
    <property type="nucleotide sequence ID" value="NZ_BTHG01000003.1"/>
</dbReference>
<accession>A0ABQ6PFG9</accession>
<evidence type="ECO:0000256" key="1">
    <source>
        <dbReference type="ARBA" id="ARBA00004141"/>
    </source>
</evidence>
<dbReference type="SMART" id="SM00679">
    <property type="entry name" value="CTNS"/>
    <property type="match status" value="2"/>
</dbReference>
<feature type="transmembrane region" description="Helical" evidence="5">
    <location>
        <begin position="95"/>
        <end position="112"/>
    </location>
</feature>
<dbReference type="EMBL" id="BTHG01000003">
    <property type="protein sequence ID" value="GMN89509.1"/>
    <property type="molecule type" value="Genomic_DNA"/>
</dbReference>
<comment type="subcellular location">
    <subcellularLocation>
        <location evidence="1">Membrane</location>
        <topology evidence="1">Multi-pass membrane protein</topology>
    </subcellularLocation>
</comment>
<protein>
    <submittedName>
        <fullName evidence="6">PQ-loop repeat-containing protein</fullName>
    </submittedName>
</protein>
<dbReference type="InterPro" id="IPR006603">
    <property type="entry name" value="PQ-loop_rpt"/>
</dbReference>
<name>A0ABQ6PFG9_9GAMM</name>
<dbReference type="Pfam" id="PF04193">
    <property type="entry name" value="PQ-loop"/>
    <property type="match status" value="2"/>
</dbReference>
<sequence length="213" mass="24413">MDGSFFGQIILNVSIILYCGQFIPQIIHNNKNKNSLSNISVLTQLGIFITVLCDIIQTISFGYEWQYATVAIIYLIGVSIQQLQISIFYKKLPEIVNFSFIILFMLALLAMGSDNENIYSLIEYIGFVVNTLYWLPQIYKNYRQKRADGFCLSFILIALIGTSLYIASSFILSWGPIFTPNALIILPALIILLVQKFYYKNNYHKKNITIGRF</sequence>
<dbReference type="PANTHER" id="PTHR16201">
    <property type="entry name" value="SEVEN TRANSMEMBRANE PROTEIN 1-RELATED"/>
    <property type="match status" value="1"/>
</dbReference>
<reference evidence="6 7" key="1">
    <citation type="journal article" date="2024" name="Dis. Aquat. Organ.">
        <title>Francisella sciaenopsi sp. nov. isolated from diseased red drum Sciaenops ocellatus in Florida, USA.</title>
        <authorList>
            <person name="Kawahara M."/>
            <person name="Cody T.T."/>
            <person name="Yanong R.P.E."/>
            <person name="Henderson E."/>
            <person name="Yazdi Z."/>
            <person name="Soto E."/>
        </authorList>
    </citation>
    <scope>NUCLEOTIDE SEQUENCE [LARGE SCALE GENOMIC DNA]</scope>
    <source>
        <strain evidence="6 7">R22-20-7</strain>
    </source>
</reference>
<keyword evidence="7" id="KW-1185">Reference proteome</keyword>
<feature type="transmembrane region" description="Helical" evidence="5">
    <location>
        <begin position="65"/>
        <end position="83"/>
    </location>
</feature>
<evidence type="ECO:0000256" key="3">
    <source>
        <dbReference type="ARBA" id="ARBA00022989"/>
    </source>
</evidence>
<keyword evidence="3 5" id="KW-1133">Transmembrane helix</keyword>
<proteinExistence type="predicted"/>
<dbReference type="InterPro" id="IPR051415">
    <property type="entry name" value="LAAT-1"/>
</dbReference>
<evidence type="ECO:0000313" key="6">
    <source>
        <dbReference type="EMBL" id="GMN89509.1"/>
    </source>
</evidence>
<organism evidence="6 7">
    <name type="scientific">Francisella sciaenopsi</name>
    <dbReference type="NCBI Taxonomy" id="3055034"/>
    <lineage>
        <taxon>Bacteria</taxon>
        <taxon>Pseudomonadati</taxon>
        <taxon>Pseudomonadota</taxon>
        <taxon>Gammaproteobacteria</taxon>
        <taxon>Thiotrichales</taxon>
        <taxon>Francisellaceae</taxon>
        <taxon>Francisella</taxon>
    </lineage>
</organism>
<keyword evidence="2 5" id="KW-0812">Transmembrane</keyword>
<feature type="transmembrane region" description="Helical" evidence="5">
    <location>
        <begin position="118"/>
        <end position="135"/>
    </location>
</feature>
<keyword evidence="4 5" id="KW-0472">Membrane</keyword>
<feature type="transmembrane region" description="Helical" evidence="5">
    <location>
        <begin position="147"/>
        <end position="171"/>
    </location>
</feature>
<feature type="transmembrane region" description="Helical" evidence="5">
    <location>
        <begin position="39"/>
        <end position="59"/>
    </location>
</feature>